<dbReference type="EMBL" id="MN740619">
    <property type="protein sequence ID" value="QHU35990.1"/>
    <property type="molecule type" value="Genomic_DNA"/>
</dbReference>
<organism evidence="1">
    <name type="scientific">viral metagenome</name>
    <dbReference type="NCBI Taxonomy" id="1070528"/>
    <lineage>
        <taxon>unclassified sequences</taxon>
        <taxon>metagenomes</taxon>
        <taxon>organismal metagenomes</taxon>
    </lineage>
</organism>
<evidence type="ECO:0000313" key="1">
    <source>
        <dbReference type="EMBL" id="QHU35990.1"/>
    </source>
</evidence>
<dbReference type="AlphaFoldDB" id="A0A6C0M028"/>
<proteinExistence type="predicted"/>
<name>A0A6C0M028_9ZZZZ</name>
<protein>
    <submittedName>
        <fullName evidence="1">Uncharacterized protein</fullName>
    </submittedName>
</protein>
<sequence>MQWKDMNDDWNQTIIISEIEHIKSFINPMSIISKDTSSDSFSILNDDIIQSKEAIDNTILSIDFTKCDPLQLIEYQLKLVNYLLKLFKINRLNSISDYEPYFIWISKSSEHLALSIHQPINRTKYNNLMRSSYKFCNKKSDCQSHYGFLFQKKTKCCINDHYVHNKIVSDIDNLLEYLKRNIHLNQTKVVIETELKKGLETINYVINHMYQELSSFMLYLGKSKYNVKDFYRFGSYNHK</sequence>
<accession>A0A6C0M028</accession>
<reference evidence="1" key="1">
    <citation type="journal article" date="2020" name="Nature">
        <title>Giant virus diversity and host interactions through global metagenomics.</title>
        <authorList>
            <person name="Schulz F."/>
            <person name="Roux S."/>
            <person name="Paez-Espino D."/>
            <person name="Jungbluth S."/>
            <person name="Walsh D.A."/>
            <person name="Denef V.J."/>
            <person name="McMahon K.D."/>
            <person name="Konstantinidis K.T."/>
            <person name="Eloe-Fadrosh E.A."/>
            <person name="Kyrpides N.C."/>
            <person name="Woyke T."/>
        </authorList>
    </citation>
    <scope>NUCLEOTIDE SEQUENCE</scope>
    <source>
        <strain evidence="1">GVMAG-S-1035085-51</strain>
    </source>
</reference>